<protein>
    <submittedName>
        <fullName evidence="1">Uncharacterized protein</fullName>
    </submittedName>
</protein>
<accession>A0A645G192</accession>
<organism evidence="1">
    <name type="scientific">bioreactor metagenome</name>
    <dbReference type="NCBI Taxonomy" id="1076179"/>
    <lineage>
        <taxon>unclassified sequences</taxon>
        <taxon>metagenomes</taxon>
        <taxon>ecological metagenomes</taxon>
    </lineage>
</organism>
<proteinExistence type="predicted"/>
<reference evidence="1" key="1">
    <citation type="submission" date="2019-08" db="EMBL/GenBank/DDBJ databases">
        <authorList>
            <person name="Kucharzyk K."/>
            <person name="Murdoch R.W."/>
            <person name="Higgins S."/>
            <person name="Loffler F."/>
        </authorList>
    </citation>
    <scope>NUCLEOTIDE SEQUENCE</scope>
</reference>
<comment type="caution">
    <text evidence="1">The sequence shown here is derived from an EMBL/GenBank/DDBJ whole genome shotgun (WGS) entry which is preliminary data.</text>
</comment>
<name>A0A645G192_9ZZZZ</name>
<gene>
    <name evidence="1" type="ORF">SDC9_167301</name>
</gene>
<sequence length="165" mass="18602">MRQDKSEGSSIRQRRKLPSRIKDKIQYQDATGANKLQGQNTIPRWVIKKCSKIVTEYLAIYPSATKESALDELVFRSVLIRRCELLLFPSFAQFVPAEFAKLISEGIYSPLPPLEKALLIIIEEDSINAVVAFSDGNKPFSAQIVEEYTQLKWETLGGLIAAVQQ</sequence>
<dbReference type="AlphaFoldDB" id="A0A645G192"/>
<evidence type="ECO:0000313" key="1">
    <source>
        <dbReference type="EMBL" id="MPN19926.1"/>
    </source>
</evidence>
<dbReference type="EMBL" id="VSSQ01067559">
    <property type="protein sequence ID" value="MPN19926.1"/>
    <property type="molecule type" value="Genomic_DNA"/>
</dbReference>